<gene>
    <name evidence="2" type="ORF">Pro02_29510</name>
</gene>
<accession>A0A8J3WCY3</accession>
<comment type="caution">
    <text evidence="2">The sequence shown here is derived from an EMBL/GenBank/DDBJ whole genome shotgun (WGS) entry which is preliminary data.</text>
</comment>
<protein>
    <recommendedName>
        <fullName evidence="4">PASTA domain-containing protein</fullName>
    </recommendedName>
</protein>
<dbReference type="Proteomes" id="UP000655044">
    <property type="component" value="Unassembled WGS sequence"/>
</dbReference>
<name>A0A8J3WCY3_PLARO</name>
<feature type="chain" id="PRO_5035278513" description="PASTA domain-containing protein" evidence="1">
    <location>
        <begin position="25"/>
        <end position="245"/>
    </location>
</feature>
<evidence type="ECO:0008006" key="4">
    <source>
        <dbReference type="Google" id="ProtNLM"/>
    </source>
</evidence>
<organism evidence="2 3">
    <name type="scientific">Planobispora rosea</name>
    <dbReference type="NCBI Taxonomy" id="35762"/>
    <lineage>
        <taxon>Bacteria</taxon>
        <taxon>Bacillati</taxon>
        <taxon>Actinomycetota</taxon>
        <taxon>Actinomycetes</taxon>
        <taxon>Streptosporangiales</taxon>
        <taxon>Streptosporangiaceae</taxon>
        <taxon>Planobispora</taxon>
    </lineage>
</organism>
<keyword evidence="1" id="KW-0732">Signal</keyword>
<evidence type="ECO:0000313" key="2">
    <source>
        <dbReference type="EMBL" id="GIH84543.1"/>
    </source>
</evidence>
<keyword evidence="3" id="KW-1185">Reference proteome</keyword>
<feature type="signal peptide" evidence="1">
    <location>
        <begin position="1"/>
        <end position="24"/>
    </location>
</feature>
<dbReference type="AlphaFoldDB" id="A0A8J3WCY3"/>
<evidence type="ECO:0000256" key="1">
    <source>
        <dbReference type="SAM" id="SignalP"/>
    </source>
</evidence>
<reference evidence="2" key="1">
    <citation type="submission" date="2021-01" db="EMBL/GenBank/DDBJ databases">
        <title>Whole genome shotgun sequence of Planobispora rosea NBRC 15558.</title>
        <authorList>
            <person name="Komaki H."/>
            <person name="Tamura T."/>
        </authorList>
    </citation>
    <scope>NUCLEOTIDE SEQUENCE</scope>
    <source>
        <strain evidence="2">NBRC 15558</strain>
    </source>
</reference>
<evidence type="ECO:0000313" key="3">
    <source>
        <dbReference type="Proteomes" id="UP000655044"/>
    </source>
</evidence>
<sequence>MPKVLLAVGAGTLLAALAAAGVFADDGGPPAAPAVRTTGIGTDINLREVSVERAEQALKNAGLAVPDGWRPVHTRRERHDERPVAVVRYEPGTTRTLGGEHLTVVIDDEDTLLGYTRLTAEAADRPRPQADQAERAAFEWLRGFAAEHAAGLDVQWVDRHDEEIRDRAGRRRVVTGTKVKTRHSNGLYTWIIVGERETVLAYERDVRWDGEAGRRGTAMWLHDRWIAAREGTGPQPDAPYALAGR</sequence>
<dbReference type="EMBL" id="BOOI01000024">
    <property type="protein sequence ID" value="GIH84543.1"/>
    <property type="molecule type" value="Genomic_DNA"/>
</dbReference>
<proteinExistence type="predicted"/>